<accession>A0A066VQT8</accession>
<organism evidence="4 5">
    <name type="scientific">Tilletiaria anomala (strain ATCC 24038 / CBS 436.72 / UBC 951)</name>
    <dbReference type="NCBI Taxonomy" id="1037660"/>
    <lineage>
        <taxon>Eukaryota</taxon>
        <taxon>Fungi</taxon>
        <taxon>Dikarya</taxon>
        <taxon>Basidiomycota</taxon>
        <taxon>Ustilaginomycotina</taxon>
        <taxon>Exobasidiomycetes</taxon>
        <taxon>Georgefischeriales</taxon>
        <taxon>Tilletiariaceae</taxon>
        <taxon>Tilletiaria</taxon>
    </lineage>
</organism>
<evidence type="ECO:0000259" key="3">
    <source>
        <dbReference type="PROSITE" id="PS51505"/>
    </source>
</evidence>
<dbReference type="GO" id="GO:0031048">
    <property type="term" value="P:regulatory ncRNA-mediated heterochromatin formation"/>
    <property type="evidence" value="ECO:0007669"/>
    <property type="project" value="TreeGrafter"/>
</dbReference>
<dbReference type="InParanoid" id="A0A066VQT8"/>
<evidence type="ECO:0000313" key="5">
    <source>
        <dbReference type="Proteomes" id="UP000027361"/>
    </source>
</evidence>
<feature type="compositionally biased region" description="Basic and acidic residues" evidence="2">
    <location>
        <begin position="121"/>
        <end position="130"/>
    </location>
</feature>
<feature type="compositionally biased region" description="Basic residues" evidence="2">
    <location>
        <begin position="131"/>
        <end position="143"/>
    </location>
</feature>
<evidence type="ECO:0000313" key="4">
    <source>
        <dbReference type="EMBL" id="KDN44112.1"/>
    </source>
</evidence>
<dbReference type="Pfam" id="PF08313">
    <property type="entry name" value="SCA7"/>
    <property type="match status" value="1"/>
</dbReference>
<feature type="compositionally biased region" description="Acidic residues" evidence="2">
    <location>
        <begin position="101"/>
        <end position="110"/>
    </location>
</feature>
<keyword evidence="1" id="KW-0175">Coiled coil</keyword>
<dbReference type="InterPro" id="IPR037804">
    <property type="entry name" value="SGF73"/>
</dbReference>
<dbReference type="PANTHER" id="PTHR47805:SF1">
    <property type="entry name" value="SAGA-ASSOCIATED FACTOR 73"/>
    <property type="match status" value="1"/>
</dbReference>
<feature type="compositionally biased region" description="Basic and acidic residues" evidence="2">
    <location>
        <begin position="20"/>
        <end position="34"/>
    </location>
</feature>
<reference evidence="4 5" key="1">
    <citation type="submission" date="2014-05" db="EMBL/GenBank/DDBJ databases">
        <title>Draft genome sequence of a rare smut relative, Tilletiaria anomala UBC 951.</title>
        <authorList>
            <consortium name="DOE Joint Genome Institute"/>
            <person name="Toome M."/>
            <person name="Kuo A."/>
            <person name="Henrissat B."/>
            <person name="Lipzen A."/>
            <person name="Tritt A."/>
            <person name="Yoshinaga Y."/>
            <person name="Zane M."/>
            <person name="Barry K."/>
            <person name="Grigoriev I.V."/>
            <person name="Spatafora J.W."/>
            <person name="Aimea M.C."/>
        </authorList>
    </citation>
    <scope>NUCLEOTIDE SEQUENCE [LARGE SCALE GENOMIC DNA]</scope>
    <source>
        <strain evidence="4 5">UBC 951</strain>
    </source>
</reference>
<dbReference type="STRING" id="1037660.A0A066VQT8"/>
<dbReference type="HOGENOM" id="CLU_042084_0_0_1"/>
<dbReference type="PANTHER" id="PTHR47805">
    <property type="entry name" value="SAGA-ASSOCIATED FACTOR 73"/>
    <property type="match status" value="1"/>
</dbReference>
<dbReference type="GO" id="GO:1904802">
    <property type="term" value="P:RITS complex assembly"/>
    <property type="evidence" value="ECO:0007669"/>
    <property type="project" value="TreeGrafter"/>
</dbReference>
<feature type="coiled-coil region" evidence="1">
    <location>
        <begin position="203"/>
        <end position="234"/>
    </location>
</feature>
<evidence type="ECO:0000256" key="1">
    <source>
        <dbReference type="SAM" id="Coils"/>
    </source>
</evidence>
<dbReference type="Proteomes" id="UP000027361">
    <property type="component" value="Unassembled WGS sequence"/>
</dbReference>
<feature type="region of interest" description="Disordered" evidence="2">
    <location>
        <begin position="1"/>
        <end position="38"/>
    </location>
</feature>
<feature type="region of interest" description="Disordered" evidence="2">
    <location>
        <begin position="99"/>
        <end position="143"/>
    </location>
</feature>
<proteinExistence type="predicted"/>
<dbReference type="OrthoDB" id="21678at2759"/>
<protein>
    <submittedName>
        <fullName evidence="4">SCA7-domain-containing protein</fullName>
    </submittedName>
</protein>
<feature type="domain" description="SCA7" evidence="3">
    <location>
        <begin position="141"/>
        <end position="206"/>
    </location>
</feature>
<dbReference type="GeneID" id="25264617"/>
<name>A0A066VQT8_TILAU</name>
<dbReference type="RefSeq" id="XP_013242650.1">
    <property type="nucleotide sequence ID" value="XM_013387196.1"/>
</dbReference>
<dbReference type="AlphaFoldDB" id="A0A066VQT8"/>
<dbReference type="Gene3D" id="6.10.140.1270">
    <property type="match status" value="1"/>
</dbReference>
<dbReference type="PROSITE" id="PS51505">
    <property type="entry name" value="SCA7"/>
    <property type="match status" value="1"/>
</dbReference>
<dbReference type="OMA" id="DSPAWHY"/>
<sequence>MAAGPTWDDIFAAVKSDPPSPRESKVPGWYKDDQNVADFGPAPLDDDVRILECPDCSKTVLQEAFSFHQKNCQLIRDIREGVVPVSVLDPVLKQSTIVLDGSDEDEDDEPLFGSGAKRRFSQLDDREAKRNAKKQKLKKKGRGYRGPLDVDRQCGVISEKGPCLRSLTCKSHSMGAKRSVEGRSRPYDELLFEWQKATNPAFVAKLEEKERAAAEAAEQKKLKLEQKAATKKQKKASAAAAAAAAAGAAVAAAGGDAAAIAAAEKAAAKEASSGGSDKTSAAAVAAAAAAAAADDPDADMYTQGAGDSDVEHELHVILEALRRANAQPRMSCAPLAQRSQSSTFSARSHCLMQYRSLIQNALRGHSASVVADRSTVLARR</sequence>
<evidence type="ECO:0000256" key="2">
    <source>
        <dbReference type="SAM" id="MobiDB-lite"/>
    </source>
</evidence>
<gene>
    <name evidence="4" type="ORF">K437DRAFT_257149</name>
</gene>
<dbReference type="EMBL" id="JMSN01000054">
    <property type="protein sequence ID" value="KDN44112.1"/>
    <property type="molecule type" value="Genomic_DNA"/>
</dbReference>
<comment type="caution">
    <text evidence="4">The sequence shown here is derived from an EMBL/GenBank/DDBJ whole genome shotgun (WGS) entry which is preliminary data.</text>
</comment>
<keyword evidence="5" id="KW-1185">Reference proteome</keyword>
<dbReference type="GO" id="GO:0000124">
    <property type="term" value="C:SAGA complex"/>
    <property type="evidence" value="ECO:0007669"/>
    <property type="project" value="InterPro"/>
</dbReference>
<dbReference type="InterPro" id="IPR013243">
    <property type="entry name" value="SCA7_dom"/>
</dbReference>
<dbReference type="GO" id="GO:0006357">
    <property type="term" value="P:regulation of transcription by RNA polymerase II"/>
    <property type="evidence" value="ECO:0007669"/>
    <property type="project" value="TreeGrafter"/>
</dbReference>